<dbReference type="PROSITE" id="PS51746">
    <property type="entry name" value="PPM_2"/>
    <property type="match status" value="1"/>
</dbReference>
<dbReference type="NCBIfam" id="NF033484">
    <property type="entry name" value="Stp1_PP2C_phos"/>
    <property type="match status" value="1"/>
</dbReference>
<comment type="cofactor">
    <cofactor evidence="1">
        <name>Mn(2+)</name>
        <dbReference type="ChEBI" id="CHEBI:29035"/>
    </cofactor>
</comment>
<dbReference type="Proteomes" id="UP000215144">
    <property type="component" value="Chromosome 1"/>
</dbReference>
<dbReference type="InterPro" id="IPR015655">
    <property type="entry name" value="PP2C"/>
</dbReference>
<keyword evidence="3" id="KW-0479">Metal-binding</keyword>
<evidence type="ECO:0000313" key="10">
    <source>
        <dbReference type="EMBL" id="SNV44808.1"/>
    </source>
</evidence>
<evidence type="ECO:0000256" key="3">
    <source>
        <dbReference type="ARBA" id="ARBA00022723"/>
    </source>
</evidence>
<feature type="domain" description="PPM-type phosphatase" evidence="9">
    <location>
        <begin position="3"/>
        <end position="241"/>
    </location>
</feature>
<dbReference type="GO" id="GO:0004722">
    <property type="term" value="F:protein serine/threonine phosphatase activity"/>
    <property type="evidence" value="ECO:0007669"/>
    <property type="project" value="UniProtKB-EC"/>
</dbReference>
<dbReference type="InterPro" id="IPR036457">
    <property type="entry name" value="PPM-type-like_dom_sf"/>
</dbReference>
<dbReference type="Pfam" id="PF13672">
    <property type="entry name" value="PP2C_2"/>
    <property type="match status" value="1"/>
</dbReference>
<keyword evidence="4 10" id="KW-0378">Hydrolase</keyword>
<evidence type="ECO:0000256" key="5">
    <source>
        <dbReference type="ARBA" id="ARBA00022912"/>
    </source>
</evidence>
<evidence type="ECO:0000256" key="8">
    <source>
        <dbReference type="ARBA" id="ARBA00048336"/>
    </source>
</evidence>
<dbReference type="Gene3D" id="3.60.40.10">
    <property type="entry name" value="PPM-type phosphatase domain"/>
    <property type="match status" value="1"/>
</dbReference>
<dbReference type="SMART" id="SM00331">
    <property type="entry name" value="PP2C_SIG"/>
    <property type="match status" value="1"/>
</dbReference>
<accession>A0A239XFS9</accession>
<keyword evidence="5" id="KW-0904">Protein phosphatase</keyword>
<dbReference type="InterPro" id="IPR001932">
    <property type="entry name" value="PPM-type_phosphatase-like_dom"/>
</dbReference>
<dbReference type="PANTHER" id="PTHR47992">
    <property type="entry name" value="PROTEIN PHOSPHATASE"/>
    <property type="match status" value="1"/>
</dbReference>
<keyword evidence="6" id="KW-0464">Manganese</keyword>
<sequence>MMEISLLTDIGKRRSNNQDFADQYVNQNGHVLVILADGMGGHRAGNIASEMTVTDLGNQWKATDFTDINQMRDWMLVAIEAENQKIHELGTSEEYHGMGTTIEVLAFVGNAVLFAHVGDSRIGLIRDGQYKQLTSDHSLVNELVKAGQLTEEEAAVHPQKNIITQSIGQASPVEIDLGIQHLQDGDYLLVNSDGLSNMISSQTICDIVLSDKTAAAKTQELVAAANDAGGQDNITVILVAYSEEDN</sequence>
<organism evidence="10 11">
    <name type="scientific">Streptococcus acidominimus</name>
    <dbReference type="NCBI Taxonomy" id="1326"/>
    <lineage>
        <taxon>Bacteria</taxon>
        <taxon>Bacillati</taxon>
        <taxon>Bacillota</taxon>
        <taxon>Bacilli</taxon>
        <taxon>Lactobacillales</taxon>
        <taxon>Streptococcaceae</taxon>
        <taxon>Streptococcus</taxon>
    </lineage>
</organism>
<evidence type="ECO:0000313" key="11">
    <source>
        <dbReference type="Proteomes" id="UP000215144"/>
    </source>
</evidence>
<dbReference type="SMART" id="SM00332">
    <property type="entry name" value="PP2Cc"/>
    <property type="match status" value="1"/>
</dbReference>
<evidence type="ECO:0000256" key="7">
    <source>
        <dbReference type="ARBA" id="ARBA00047761"/>
    </source>
</evidence>
<dbReference type="EC" id="3.1.3.16" evidence="2"/>
<dbReference type="EMBL" id="LT906454">
    <property type="protein sequence ID" value="SNV44808.1"/>
    <property type="molecule type" value="Genomic_DNA"/>
</dbReference>
<evidence type="ECO:0000256" key="1">
    <source>
        <dbReference type="ARBA" id="ARBA00001936"/>
    </source>
</evidence>
<comment type="catalytic activity">
    <reaction evidence="8">
        <text>O-phospho-L-threonyl-[protein] + H2O = L-threonyl-[protein] + phosphate</text>
        <dbReference type="Rhea" id="RHEA:47004"/>
        <dbReference type="Rhea" id="RHEA-COMP:11060"/>
        <dbReference type="Rhea" id="RHEA-COMP:11605"/>
        <dbReference type="ChEBI" id="CHEBI:15377"/>
        <dbReference type="ChEBI" id="CHEBI:30013"/>
        <dbReference type="ChEBI" id="CHEBI:43474"/>
        <dbReference type="ChEBI" id="CHEBI:61977"/>
        <dbReference type="EC" id="3.1.3.16"/>
    </reaction>
</comment>
<dbReference type="CDD" id="cd00143">
    <property type="entry name" value="PP2Cc"/>
    <property type="match status" value="1"/>
</dbReference>
<dbReference type="SUPFAM" id="SSF81606">
    <property type="entry name" value="PP2C-like"/>
    <property type="match status" value="1"/>
</dbReference>
<comment type="catalytic activity">
    <reaction evidence="7">
        <text>O-phospho-L-seryl-[protein] + H2O = L-seryl-[protein] + phosphate</text>
        <dbReference type="Rhea" id="RHEA:20629"/>
        <dbReference type="Rhea" id="RHEA-COMP:9863"/>
        <dbReference type="Rhea" id="RHEA-COMP:11604"/>
        <dbReference type="ChEBI" id="CHEBI:15377"/>
        <dbReference type="ChEBI" id="CHEBI:29999"/>
        <dbReference type="ChEBI" id="CHEBI:43474"/>
        <dbReference type="ChEBI" id="CHEBI:83421"/>
        <dbReference type="EC" id="3.1.3.16"/>
    </reaction>
</comment>
<gene>
    <name evidence="10" type="primary">pppL</name>
    <name evidence="10" type="ORF">SAMEA4504048_01925</name>
</gene>
<evidence type="ECO:0000256" key="2">
    <source>
        <dbReference type="ARBA" id="ARBA00013081"/>
    </source>
</evidence>
<evidence type="ECO:0000256" key="4">
    <source>
        <dbReference type="ARBA" id="ARBA00022801"/>
    </source>
</evidence>
<proteinExistence type="predicted"/>
<evidence type="ECO:0000259" key="9">
    <source>
        <dbReference type="PROSITE" id="PS51746"/>
    </source>
</evidence>
<evidence type="ECO:0000256" key="6">
    <source>
        <dbReference type="ARBA" id="ARBA00023211"/>
    </source>
</evidence>
<name>A0A239XFS9_STRAI</name>
<protein>
    <recommendedName>
        <fullName evidence="2">protein-serine/threonine phosphatase</fullName>
        <ecNumber evidence="2">3.1.3.16</ecNumber>
    </recommendedName>
</protein>
<reference evidence="10 11" key="1">
    <citation type="submission" date="2017-06" db="EMBL/GenBank/DDBJ databases">
        <authorList>
            <consortium name="Pathogen Informatics"/>
        </authorList>
    </citation>
    <scope>NUCLEOTIDE SEQUENCE [LARGE SCALE GENOMIC DNA]</scope>
    <source>
        <strain evidence="10 11">NCTC11291</strain>
    </source>
</reference>
<dbReference type="AlphaFoldDB" id="A0A239XFS9"/>
<dbReference type="KEGG" id="saco:SAME_01925"/>
<dbReference type="FunFam" id="3.60.40.10:FF:000002">
    <property type="entry name" value="Serine/threonine phosphatase stp"/>
    <property type="match status" value="1"/>
</dbReference>
<dbReference type="GO" id="GO:0046872">
    <property type="term" value="F:metal ion binding"/>
    <property type="evidence" value="ECO:0007669"/>
    <property type="project" value="UniProtKB-KW"/>
</dbReference>